<evidence type="ECO:0000313" key="9">
    <source>
        <dbReference type="Proteomes" id="UP000054485"/>
    </source>
</evidence>
<keyword evidence="5" id="KW-0539">Nucleus</keyword>
<dbReference type="InParanoid" id="A0A0D0BPY7"/>
<sequence length="855" mass="96356">MSTETKHRVACPVRKIKPTAALLQHAEKAALPSQTKAIHNFRTAEAAERAAEHASTSSPTETVESPRTSPIPSASSAVNPRKRVCPEDSDGESGDDERENAHTNPKPQKQHKSAVVPAEPELVNADGILIDIDVQSLMEPVSTREAKTADINAFFGATFDHTGANGKVKKHRKCKTCPKACILINKISTLRCHTEAKFSAKYRKWAKEYSFELMLPGNVKARKDNAAQQSINVHLTEQKLAERVVSYTDKLFKQAAIEWLVSTNQPIQVLEHPKFKEMIDIAARATNSVKIPGRKATCVKIMRTFKTHLMGLRSKLNISQVYDIALSTQLIWTYAENTDGYFAVTGHWIEEKTTAQWELEINNAHTGKHLGGALFKILDRVGVTHKTLISSYSKSPHYNPHDLKAHELSNRDEIGLVRSICVKEHSPAKRKELYQNVQIKGGVSQPTQLLINIKVRWSSTYIMLNRAEMNKEHIDMFVYEMGRQERDLARCVKIDFLQLSNVEWTHVRQFADLLLYADVAQQAFSSERGSTLHLAIPALETLHKAWSSCTERSKYAQFAPALKDAAAKVDEYYEKTTHSTAYVLSMWKMSYFKKHWPEYLHDDVLSTAETVFKARYIELNQVTSSMSQHTTKPSRTGSLKKLIREVLSDSEDDSSTNPVPTSIGDPTRLWRAEFLAYLETVEAAPPSGMSTIQWWGINAQRYPIWASLARDYLAIMSSSVFSEWAFSQGGITITKQRNRLKADIIEALQCVKCALRQDLLFQEPAPSSLVELEHLDNDDEEVEVDILWPTVQRDVSKDISMVNRKRASPCLPKPYVRGSIAIIHTSTPPWDFLIDLGWFFRALPASLHPAADVEA</sequence>
<feature type="compositionally biased region" description="Low complexity" evidence="6">
    <location>
        <begin position="53"/>
        <end position="70"/>
    </location>
</feature>
<evidence type="ECO:0000259" key="7">
    <source>
        <dbReference type="Pfam" id="PF05699"/>
    </source>
</evidence>
<accession>A0A0D0BPY7</accession>
<feature type="domain" description="HAT C-terminal dimerisation" evidence="7">
    <location>
        <begin position="677"/>
        <end position="752"/>
    </location>
</feature>
<dbReference type="Pfam" id="PF05699">
    <property type="entry name" value="Dimer_Tnp_hAT"/>
    <property type="match status" value="1"/>
</dbReference>
<organism evidence="8 9">
    <name type="scientific">Suillus luteus UH-Slu-Lm8-n1</name>
    <dbReference type="NCBI Taxonomy" id="930992"/>
    <lineage>
        <taxon>Eukaryota</taxon>
        <taxon>Fungi</taxon>
        <taxon>Dikarya</taxon>
        <taxon>Basidiomycota</taxon>
        <taxon>Agaricomycotina</taxon>
        <taxon>Agaricomycetes</taxon>
        <taxon>Agaricomycetidae</taxon>
        <taxon>Boletales</taxon>
        <taxon>Suillineae</taxon>
        <taxon>Suillaceae</taxon>
        <taxon>Suillus</taxon>
    </lineage>
</organism>
<proteinExistence type="predicted"/>
<dbReference type="PANTHER" id="PTHR46481">
    <property type="entry name" value="ZINC FINGER BED DOMAIN-CONTAINING PROTEIN 4"/>
    <property type="match status" value="1"/>
</dbReference>
<feature type="compositionally biased region" description="Acidic residues" evidence="6">
    <location>
        <begin position="87"/>
        <end position="98"/>
    </location>
</feature>
<dbReference type="AlphaFoldDB" id="A0A0D0BPY7"/>
<feature type="region of interest" description="Disordered" evidence="6">
    <location>
        <begin position="27"/>
        <end position="115"/>
    </location>
</feature>
<name>A0A0D0BPY7_9AGAM</name>
<dbReference type="PANTHER" id="PTHR46481:SF10">
    <property type="entry name" value="ZINC FINGER BED DOMAIN-CONTAINING PROTEIN 39"/>
    <property type="match status" value="1"/>
</dbReference>
<dbReference type="GO" id="GO:0008270">
    <property type="term" value="F:zinc ion binding"/>
    <property type="evidence" value="ECO:0007669"/>
    <property type="project" value="UniProtKB-KW"/>
</dbReference>
<keyword evidence="2" id="KW-0479">Metal-binding</keyword>
<dbReference type="HOGENOM" id="CLU_334051_0_0_1"/>
<dbReference type="GO" id="GO:0046983">
    <property type="term" value="F:protein dimerization activity"/>
    <property type="evidence" value="ECO:0007669"/>
    <property type="project" value="InterPro"/>
</dbReference>
<dbReference type="InterPro" id="IPR052035">
    <property type="entry name" value="ZnF_BED_domain_contain"/>
</dbReference>
<dbReference type="SUPFAM" id="SSF53098">
    <property type="entry name" value="Ribonuclease H-like"/>
    <property type="match status" value="1"/>
</dbReference>
<keyword evidence="3" id="KW-0863">Zinc-finger</keyword>
<dbReference type="GO" id="GO:0005634">
    <property type="term" value="C:nucleus"/>
    <property type="evidence" value="ECO:0007669"/>
    <property type="project" value="UniProtKB-SubCell"/>
</dbReference>
<evidence type="ECO:0000256" key="3">
    <source>
        <dbReference type="ARBA" id="ARBA00022771"/>
    </source>
</evidence>
<evidence type="ECO:0000256" key="4">
    <source>
        <dbReference type="ARBA" id="ARBA00022833"/>
    </source>
</evidence>
<dbReference type="OrthoDB" id="2690041at2759"/>
<evidence type="ECO:0000256" key="5">
    <source>
        <dbReference type="ARBA" id="ARBA00023242"/>
    </source>
</evidence>
<dbReference type="InterPro" id="IPR012337">
    <property type="entry name" value="RNaseH-like_sf"/>
</dbReference>
<dbReference type="InterPro" id="IPR008906">
    <property type="entry name" value="HATC_C_dom"/>
</dbReference>
<reference evidence="8 9" key="1">
    <citation type="submission" date="2014-04" db="EMBL/GenBank/DDBJ databases">
        <authorList>
            <consortium name="DOE Joint Genome Institute"/>
            <person name="Kuo A."/>
            <person name="Ruytinx J."/>
            <person name="Rineau F."/>
            <person name="Colpaert J."/>
            <person name="Kohler A."/>
            <person name="Nagy L.G."/>
            <person name="Floudas D."/>
            <person name="Copeland A."/>
            <person name="Barry K.W."/>
            <person name="Cichocki N."/>
            <person name="Veneault-Fourrey C."/>
            <person name="LaButti K."/>
            <person name="Lindquist E.A."/>
            <person name="Lipzen A."/>
            <person name="Lundell T."/>
            <person name="Morin E."/>
            <person name="Murat C."/>
            <person name="Sun H."/>
            <person name="Tunlid A."/>
            <person name="Henrissat B."/>
            <person name="Grigoriev I.V."/>
            <person name="Hibbett D.S."/>
            <person name="Martin F."/>
            <person name="Nordberg H.P."/>
            <person name="Cantor M.N."/>
            <person name="Hua S.X."/>
        </authorList>
    </citation>
    <scope>NUCLEOTIDE SEQUENCE [LARGE SCALE GENOMIC DNA]</scope>
    <source>
        <strain evidence="8 9">UH-Slu-Lm8-n1</strain>
    </source>
</reference>
<reference evidence="9" key="2">
    <citation type="submission" date="2015-01" db="EMBL/GenBank/DDBJ databases">
        <title>Evolutionary Origins and Diversification of the Mycorrhizal Mutualists.</title>
        <authorList>
            <consortium name="DOE Joint Genome Institute"/>
            <consortium name="Mycorrhizal Genomics Consortium"/>
            <person name="Kohler A."/>
            <person name="Kuo A."/>
            <person name="Nagy L.G."/>
            <person name="Floudas D."/>
            <person name="Copeland A."/>
            <person name="Barry K.W."/>
            <person name="Cichocki N."/>
            <person name="Veneault-Fourrey C."/>
            <person name="LaButti K."/>
            <person name="Lindquist E.A."/>
            <person name="Lipzen A."/>
            <person name="Lundell T."/>
            <person name="Morin E."/>
            <person name="Murat C."/>
            <person name="Riley R."/>
            <person name="Ohm R."/>
            <person name="Sun H."/>
            <person name="Tunlid A."/>
            <person name="Henrissat B."/>
            <person name="Grigoriev I.V."/>
            <person name="Hibbett D.S."/>
            <person name="Martin F."/>
        </authorList>
    </citation>
    <scope>NUCLEOTIDE SEQUENCE [LARGE SCALE GENOMIC DNA]</scope>
    <source>
        <strain evidence="9">UH-Slu-Lm8-n1</strain>
    </source>
</reference>
<evidence type="ECO:0000256" key="2">
    <source>
        <dbReference type="ARBA" id="ARBA00022723"/>
    </source>
</evidence>
<comment type="subcellular location">
    <subcellularLocation>
        <location evidence="1">Nucleus</location>
    </subcellularLocation>
</comment>
<dbReference type="EMBL" id="KN835143">
    <property type="protein sequence ID" value="KIK47782.1"/>
    <property type="molecule type" value="Genomic_DNA"/>
</dbReference>
<keyword evidence="4" id="KW-0862">Zinc</keyword>
<evidence type="ECO:0000256" key="6">
    <source>
        <dbReference type="SAM" id="MobiDB-lite"/>
    </source>
</evidence>
<protein>
    <recommendedName>
        <fullName evidence="7">HAT C-terminal dimerisation domain-containing protein</fullName>
    </recommendedName>
</protein>
<evidence type="ECO:0000313" key="8">
    <source>
        <dbReference type="EMBL" id="KIK47782.1"/>
    </source>
</evidence>
<evidence type="ECO:0000256" key="1">
    <source>
        <dbReference type="ARBA" id="ARBA00004123"/>
    </source>
</evidence>
<dbReference type="Proteomes" id="UP000054485">
    <property type="component" value="Unassembled WGS sequence"/>
</dbReference>
<keyword evidence="9" id="KW-1185">Reference proteome</keyword>
<gene>
    <name evidence="8" type="ORF">CY34DRAFT_8650</name>
</gene>